<name>A0A8S2VHM2_9BILA</name>
<dbReference type="EMBL" id="CAJOBJ010055308">
    <property type="protein sequence ID" value="CAF4393138.1"/>
    <property type="molecule type" value="Genomic_DNA"/>
</dbReference>
<feature type="non-terminal residue" evidence="3">
    <location>
        <position position="1"/>
    </location>
</feature>
<dbReference type="Proteomes" id="UP000681967">
    <property type="component" value="Unassembled WGS sequence"/>
</dbReference>
<feature type="region of interest" description="Disordered" evidence="1">
    <location>
        <begin position="32"/>
        <end position="74"/>
    </location>
</feature>
<dbReference type="Proteomes" id="UP000681720">
    <property type="component" value="Unassembled WGS sequence"/>
</dbReference>
<accession>A0A8S2VHM2</accession>
<organism evidence="3 4">
    <name type="scientific">Rotaria magnacalcarata</name>
    <dbReference type="NCBI Taxonomy" id="392030"/>
    <lineage>
        <taxon>Eukaryota</taxon>
        <taxon>Metazoa</taxon>
        <taxon>Spiralia</taxon>
        <taxon>Gnathifera</taxon>
        <taxon>Rotifera</taxon>
        <taxon>Eurotatoria</taxon>
        <taxon>Bdelloidea</taxon>
        <taxon>Philodinida</taxon>
        <taxon>Philodinidae</taxon>
        <taxon>Rotaria</taxon>
    </lineage>
</organism>
<sequence length="74" mass="7869">NHTSKTEVLQHLAKAIAEERCLLDKTSLIENVGPENGPFTPLSSMDFMSDNDTLSTHSTMSATTTTSGLNSVGS</sequence>
<evidence type="ECO:0000256" key="1">
    <source>
        <dbReference type="SAM" id="MobiDB-lite"/>
    </source>
</evidence>
<feature type="compositionally biased region" description="Low complexity" evidence="1">
    <location>
        <begin position="53"/>
        <end position="67"/>
    </location>
</feature>
<comment type="caution">
    <text evidence="3">The sequence shown here is derived from an EMBL/GenBank/DDBJ whole genome shotgun (WGS) entry which is preliminary data.</text>
</comment>
<reference evidence="3" key="1">
    <citation type="submission" date="2021-02" db="EMBL/GenBank/DDBJ databases">
        <authorList>
            <person name="Nowell W R."/>
        </authorList>
    </citation>
    <scope>NUCLEOTIDE SEQUENCE</scope>
</reference>
<evidence type="ECO:0000313" key="4">
    <source>
        <dbReference type="Proteomes" id="UP000681720"/>
    </source>
</evidence>
<proteinExistence type="predicted"/>
<dbReference type="EMBL" id="CAJOBH010029741">
    <property type="protein sequence ID" value="CAF4270386.1"/>
    <property type="molecule type" value="Genomic_DNA"/>
</dbReference>
<evidence type="ECO:0000313" key="3">
    <source>
        <dbReference type="EMBL" id="CAF4393138.1"/>
    </source>
</evidence>
<evidence type="ECO:0000313" key="2">
    <source>
        <dbReference type="EMBL" id="CAF4270386.1"/>
    </source>
</evidence>
<feature type="non-terminal residue" evidence="3">
    <location>
        <position position="74"/>
    </location>
</feature>
<gene>
    <name evidence="2" type="ORF">BYL167_LOCUS26301</name>
    <name evidence="3" type="ORF">GIL414_LOCUS29820</name>
</gene>
<protein>
    <submittedName>
        <fullName evidence="3">Uncharacterized protein</fullName>
    </submittedName>
</protein>
<dbReference type="AlphaFoldDB" id="A0A8S2VHM2"/>